<feature type="region of interest" description="Disordered" evidence="1">
    <location>
        <begin position="86"/>
        <end position="141"/>
    </location>
</feature>
<organism evidence="2 3">
    <name type="scientific">Mycena alexandri</name>
    <dbReference type="NCBI Taxonomy" id="1745969"/>
    <lineage>
        <taxon>Eukaryota</taxon>
        <taxon>Fungi</taxon>
        <taxon>Dikarya</taxon>
        <taxon>Basidiomycota</taxon>
        <taxon>Agaricomycotina</taxon>
        <taxon>Agaricomycetes</taxon>
        <taxon>Agaricomycetidae</taxon>
        <taxon>Agaricales</taxon>
        <taxon>Marasmiineae</taxon>
        <taxon>Mycenaceae</taxon>
        <taxon>Mycena</taxon>
    </lineage>
</organism>
<dbReference type="EMBL" id="JARJCM010000212">
    <property type="protein sequence ID" value="KAJ7022310.1"/>
    <property type="molecule type" value="Genomic_DNA"/>
</dbReference>
<protein>
    <submittedName>
        <fullName evidence="2">Uncharacterized protein</fullName>
    </submittedName>
</protein>
<dbReference type="AlphaFoldDB" id="A0AAD6WRF9"/>
<evidence type="ECO:0000256" key="1">
    <source>
        <dbReference type="SAM" id="MobiDB-lite"/>
    </source>
</evidence>
<feature type="compositionally biased region" description="Basic and acidic residues" evidence="1">
    <location>
        <begin position="115"/>
        <end position="126"/>
    </location>
</feature>
<evidence type="ECO:0000313" key="2">
    <source>
        <dbReference type="EMBL" id="KAJ7022310.1"/>
    </source>
</evidence>
<accession>A0AAD6WRF9</accession>
<reference evidence="2" key="1">
    <citation type="submission" date="2023-03" db="EMBL/GenBank/DDBJ databases">
        <title>Massive genome expansion in bonnet fungi (Mycena s.s.) driven by repeated elements and novel gene families across ecological guilds.</title>
        <authorList>
            <consortium name="Lawrence Berkeley National Laboratory"/>
            <person name="Harder C.B."/>
            <person name="Miyauchi S."/>
            <person name="Viragh M."/>
            <person name="Kuo A."/>
            <person name="Thoen E."/>
            <person name="Andreopoulos B."/>
            <person name="Lu D."/>
            <person name="Skrede I."/>
            <person name="Drula E."/>
            <person name="Henrissat B."/>
            <person name="Morin E."/>
            <person name="Kohler A."/>
            <person name="Barry K."/>
            <person name="LaButti K."/>
            <person name="Morin E."/>
            <person name="Salamov A."/>
            <person name="Lipzen A."/>
            <person name="Mereny Z."/>
            <person name="Hegedus B."/>
            <person name="Baldrian P."/>
            <person name="Stursova M."/>
            <person name="Weitz H."/>
            <person name="Taylor A."/>
            <person name="Grigoriev I.V."/>
            <person name="Nagy L.G."/>
            <person name="Martin F."/>
            <person name="Kauserud H."/>
        </authorList>
    </citation>
    <scope>NUCLEOTIDE SEQUENCE</scope>
    <source>
        <strain evidence="2">CBHHK200</strain>
    </source>
</reference>
<evidence type="ECO:0000313" key="3">
    <source>
        <dbReference type="Proteomes" id="UP001218188"/>
    </source>
</evidence>
<gene>
    <name evidence="2" type="ORF">C8F04DRAFT_1194613</name>
</gene>
<keyword evidence="3" id="KW-1185">Reference proteome</keyword>
<proteinExistence type="predicted"/>
<name>A0AAD6WRF9_9AGAR</name>
<comment type="caution">
    <text evidence="2">The sequence shown here is derived from an EMBL/GenBank/DDBJ whole genome shotgun (WGS) entry which is preliminary data.</text>
</comment>
<dbReference type="Proteomes" id="UP001218188">
    <property type="component" value="Unassembled WGS sequence"/>
</dbReference>
<sequence length="199" mass="22354">MRFNPEKLRGKRCKERTPVYEPTHGVVVPIFTEKNRVLVNHNNSKSTRDRHNAARRALHHQQVLDRNDARKELEEIDLTLEQEAEARKTSNQITKDLQEKKKMLQTTSGVKKTKKQGEKERARLPDENEMAGTTESGVSEPFSGGLAVSSSMIEGKSAFLPTTIIMEGNSGFILPPELESMFGGEYGDDLLPGDLDSYL</sequence>